<keyword evidence="5 10" id="KW-0145">Chemotaxis</keyword>
<evidence type="ECO:0000256" key="2">
    <source>
        <dbReference type="ARBA" id="ARBA00004162"/>
    </source>
</evidence>
<comment type="subcellular location">
    <subcellularLocation>
        <location evidence="10">Cell inner membrane</location>
    </subcellularLocation>
    <subcellularLocation>
        <location evidence="2">Cell membrane</location>
        <topology evidence="2">Single-pass membrane protein</topology>
    </subcellularLocation>
</comment>
<name>A0ABP9LEW5_9RHOB</name>
<dbReference type="EMBL" id="BAABHW010000002">
    <property type="protein sequence ID" value="GAA5074820.1"/>
    <property type="molecule type" value="Genomic_DNA"/>
</dbReference>
<sequence length="180" mass="18773">MITGIDMAQDDDSQSPKKKRGLLLPLLLGLVLAGAAGGGGFWAVTSGPFGPDSATEEDGGTHASEAGGDHGESGHQEAVPVDVAFVPLDTVVITLGSEISGADLIFTAELEVAPEHEAEVAHLSPRVLDVLNSYLRVIDLSELTDPTSLARIRAQLLRRIQVVTGAGRVSDLLVTQFVVN</sequence>
<keyword evidence="8 10" id="KW-1133">Transmembrane helix</keyword>
<evidence type="ECO:0000256" key="8">
    <source>
        <dbReference type="ARBA" id="ARBA00022989"/>
    </source>
</evidence>
<evidence type="ECO:0000256" key="6">
    <source>
        <dbReference type="ARBA" id="ARBA00022692"/>
    </source>
</evidence>
<evidence type="ECO:0000256" key="1">
    <source>
        <dbReference type="ARBA" id="ARBA00002254"/>
    </source>
</evidence>
<keyword evidence="10" id="KW-0997">Cell inner membrane</keyword>
<feature type="transmembrane region" description="Helical" evidence="10">
    <location>
        <begin position="21"/>
        <end position="44"/>
    </location>
</feature>
<keyword evidence="4" id="KW-1003">Cell membrane</keyword>
<proteinExistence type="inferred from homology"/>
<keyword evidence="12" id="KW-0966">Cell projection</keyword>
<accession>A0ABP9LEW5</accession>
<evidence type="ECO:0000256" key="9">
    <source>
        <dbReference type="ARBA" id="ARBA00023136"/>
    </source>
</evidence>
<keyword evidence="13" id="KW-1185">Reference proteome</keyword>
<protein>
    <recommendedName>
        <fullName evidence="10">Flagellar protein FliL</fullName>
    </recommendedName>
</protein>
<keyword evidence="12" id="KW-0282">Flagellum</keyword>
<dbReference type="Proteomes" id="UP001499910">
    <property type="component" value="Unassembled WGS sequence"/>
</dbReference>
<evidence type="ECO:0000256" key="11">
    <source>
        <dbReference type="SAM" id="MobiDB-lite"/>
    </source>
</evidence>
<dbReference type="RefSeq" id="WP_310796444.1">
    <property type="nucleotide sequence ID" value="NZ_BAABHW010000002.1"/>
</dbReference>
<dbReference type="Pfam" id="PF03748">
    <property type="entry name" value="FliL"/>
    <property type="match status" value="1"/>
</dbReference>
<comment type="function">
    <text evidence="1 10">Controls the rotational direction of flagella during chemotaxis.</text>
</comment>
<evidence type="ECO:0000256" key="7">
    <source>
        <dbReference type="ARBA" id="ARBA00022779"/>
    </source>
</evidence>
<keyword evidence="9 10" id="KW-0472">Membrane</keyword>
<evidence type="ECO:0000256" key="4">
    <source>
        <dbReference type="ARBA" id="ARBA00022475"/>
    </source>
</evidence>
<evidence type="ECO:0000256" key="5">
    <source>
        <dbReference type="ARBA" id="ARBA00022500"/>
    </source>
</evidence>
<keyword evidence="12" id="KW-0969">Cilium</keyword>
<comment type="similarity">
    <text evidence="3 10">Belongs to the FliL family.</text>
</comment>
<reference evidence="13" key="1">
    <citation type="journal article" date="2019" name="Int. J. Syst. Evol. Microbiol.">
        <title>The Global Catalogue of Microorganisms (GCM) 10K type strain sequencing project: providing services to taxonomists for standard genome sequencing and annotation.</title>
        <authorList>
            <consortium name="The Broad Institute Genomics Platform"/>
            <consortium name="The Broad Institute Genome Sequencing Center for Infectious Disease"/>
            <person name="Wu L."/>
            <person name="Ma J."/>
        </authorList>
    </citation>
    <scope>NUCLEOTIDE SEQUENCE [LARGE SCALE GENOMIC DNA]</scope>
    <source>
        <strain evidence="13">JCM 18015</strain>
    </source>
</reference>
<evidence type="ECO:0000256" key="10">
    <source>
        <dbReference type="RuleBase" id="RU364125"/>
    </source>
</evidence>
<keyword evidence="6 10" id="KW-0812">Transmembrane</keyword>
<evidence type="ECO:0000313" key="13">
    <source>
        <dbReference type="Proteomes" id="UP001499910"/>
    </source>
</evidence>
<evidence type="ECO:0000313" key="12">
    <source>
        <dbReference type="EMBL" id="GAA5074820.1"/>
    </source>
</evidence>
<keyword evidence="7 10" id="KW-0283">Flagellar rotation</keyword>
<comment type="caution">
    <text evidence="12">The sequence shown here is derived from an EMBL/GenBank/DDBJ whole genome shotgun (WGS) entry which is preliminary data.</text>
</comment>
<gene>
    <name evidence="12" type="ORF">GCM10023209_22310</name>
</gene>
<organism evidence="12 13">
    <name type="scientific">[Roseibacterium] beibuensis</name>
    <dbReference type="NCBI Taxonomy" id="1193142"/>
    <lineage>
        <taxon>Bacteria</taxon>
        <taxon>Pseudomonadati</taxon>
        <taxon>Pseudomonadota</taxon>
        <taxon>Alphaproteobacteria</taxon>
        <taxon>Rhodobacterales</taxon>
        <taxon>Roseobacteraceae</taxon>
        <taxon>Roseicyclus</taxon>
    </lineage>
</organism>
<feature type="region of interest" description="Disordered" evidence="11">
    <location>
        <begin position="48"/>
        <end position="75"/>
    </location>
</feature>
<evidence type="ECO:0000256" key="3">
    <source>
        <dbReference type="ARBA" id="ARBA00008281"/>
    </source>
</evidence>
<dbReference type="InterPro" id="IPR005503">
    <property type="entry name" value="FliL"/>
</dbReference>